<organism evidence="2 3">
    <name type="scientific">Mycena pura</name>
    <dbReference type="NCBI Taxonomy" id="153505"/>
    <lineage>
        <taxon>Eukaryota</taxon>
        <taxon>Fungi</taxon>
        <taxon>Dikarya</taxon>
        <taxon>Basidiomycota</taxon>
        <taxon>Agaricomycotina</taxon>
        <taxon>Agaricomycetes</taxon>
        <taxon>Agaricomycetidae</taxon>
        <taxon>Agaricales</taxon>
        <taxon>Marasmiineae</taxon>
        <taxon>Mycenaceae</taxon>
        <taxon>Mycena</taxon>
    </lineage>
</organism>
<reference evidence="2" key="1">
    <citation type="submission" date="2023-03" db="EMBL/GenBank/DDBJ databases">
        <title>Massive genome expansion in bonnet fungi (Mycena s.s.) driven by repeated elements and novel gene families across ecological guilds.</title>
        <authorList>
            <consortium name="Lawrence Berkeley National Laboratory"/>
            <person name="Harder C.B."/>
            <person name="Miyauchi S."/>
            <person name="Viragh M."/>
            <person name="Kuo A."/>
            <person name="Thoen E."/>
            <person name="Andreopoulos B."/>
            <person name="Lu D."/>
            <person name="Skrede I."/>
            <person name="Drula E."/>
            <person name="Henrissat B."/>
            <person name="Morin E."/>
            <person name="Kohler A."/>
            <person name="Barry K."/>
            <person name="LaButti K."/>
            <person name="Morin E."/>
            <person name="Salamov A."/>
            <person name="Lipzen A."/>
            <person name="Mereny Z."/>
            <person name="Hegedus B."/>
            <person name="Baldrian P."/>
            <person name="Stursova M."/>
            <person name="Weitz H."/>
            <person name="Taylor A."/>
            <person name="Grigoriev I.V."/>
            <person name="Nagy L.G."/>
            <person name="Martin F."/>
            <person name="Kauserud H."/>
        </authorList>
    </citation>
    <scope>NUCLEOTIDE SEQUENCE</scope>
    <source>
        <strain evidence="2">9144</strain>
    </source>
</reference>
<keyword evidence="3" id="KW-1185">Reference proteome</keyword>
<dbReference type="EMBL" id="JARJCW010000089">
    <property type="protein sequence ID" value="KAJ7195660.1"/>
    <property type="molecule type" value="Genomic_DNA"/>
</dbReference>
<feature type="region of interest" description="Disordered" evidence="1">
    <location>
        <begin position="1"/>
        <end position="45"/>
    </location>
</feature>
<dbReference type="Proteomes" id="UP001219525">
    <property type="component" value="Unassembled WGS sequence"/>
</dbReference>
<feature type="compositionally biased region" description="Acidic residues" evidence="1">
    <location>
        <begin position="252"/>
        <end position="261"/>
    </location>
</feature>
<gene>
    <name evidence="2" type="ORF">GGX14DRAFT_474648</name>
</gene>
<feature type="region of interest" description="Disordered" evidence="1">
    <location>
        <begin position="215"/>
        <end position="334"/>
    </location>
</feature>
<sequence>MPPRAKDRTAQPPPKARKSRATAQAQADDSSDVEVTSTTKAKKTRETVNWIKNPNWTDDIITYLSEDPAFRIKLFSDSTADAKQDGRRKLVGKDGKPQMYAQLAKHIFADDPDEQARYLNNPAKYATSVETRLRRLKKEYKGLVTTLGATGAGLERHQVLPGSKIASLLDDICSKWPWWDDLHAFWRELPNYNPVGVQSSEPGTDHASDAEALFQPPVPTEDEEEEGRSITSMAGDDNDDGADDQSHKSEHDEEPEDDLDDFVPTSGSAHERPSSPDPTPPPAIEPAPRKQTVVPAPKKAKPGAGRDLGLTKAHASSSSASAQSQAAKGKKPVTAIDRMNDLREAESARLGQKREMQHEEEMERIKVKRLKLEVKLLQAQNERKHLNRHAWSTPASPRSPRRARIPSRGLYSPARLPQLPYHDDRLSSSSHSALLTNSNAAASSSSSPSLHNGQESESSLMDDFMAITGYSMPGAGVSYECDVAVSGGPEPWPVLPGNDGAASGGLEPWPVLPRNSGDVS</sequence>
<feature type="region of interest" description="Disordered" evidence="1">
    <location>
        <begin position="345"/>
        <end position="364"/>
    </location>
</feature>
<feature type="compositionally biased region" description="Pro residues" evidence="1">
    <location>
        <begin position="275"/>
        <end position="285"/>
    </location>
</feature>
<dbReference type="AlphaFoldDB" id="A0AAD6UX54"/>
<evidence type="ECO:0000313" key="2">
    <source>
        <dbReference type="EMBL" id="KAJ7195660.1"/>
    </source>
</evidence>
<comment type="caution">
    <text evidence="2">The sequence shown here is derived from an EMBL/GenBank/DDBJ whole genome shotgun (WGS) entry which is preliminary data.</text>
</comment>
<accession>A0AAD6UX54</accession>
<proteinExistence type="predicted"/>
<feature type="compositionally biased region" description="Low complexity" evidence="1">
    <location>
        <begin position="427"/>
        <end position="452"/>
    </location>
</feature>
<name>A0AAD6UX54_9AGAR</name>
<feature type="compositionally biased region" description="Low complexity" evidence="1">
    <location>
        <begin position="313"/>
        <end position="327"/>
    </location>
</feature>
<feature type="region of interest" description="Disordered" evidence="1">
    <location>
        <begin position="490"/>
        <end position="520"/>
    </location>
</feature>
<evidence type="ECO:0000256" key="1">
    <source>
        <dbReference type="SAM" id="MobiDB-lite"/>
    </source>
</evidence>
<evidence type="ECO:0000313" key="3">
    <source>
        <dbReference type="Proteomes" id="UP001219525"/>
    </source>
</evidence>
<protein>
    <submittedName>
        <fullName evidence="2">Uncharacterized protein</fullName>
    </submittedName>
</protein>
<feature type="region of interest" description="Disordered" evidence="1">
    <location>
        <begin position="381"/>
        <end position="457"/>
    </location>
</feature>